<name>A0A7U3UWR3_9ACTN</name>
<protein>
    <submittedName>
        <fullName evidence="1">Uncharacterized protein</fullName>
    </submittedName>
</protein>
<sequence length="114" mass="12465">MAFAKKGSRRIVVDGVTYRWRLRARPTYDRGMCWSPAACRLPPAAYAVERADEPGAVLVVTTNWPHMSNWVGRTGRSVLPAGVACAIRQALSAGWDPGRLGPPFRLDRSGGFVP</sequence>
<proteinExistence type="predicted"/>
<dbReference type="EMBL" id="AP018365">
    <property type="protein sequence ID" value="BBB00182.1"/>
    <property type="molecule type" value="Genomic_DNA"/>
</dbReference>
<accession>A0A7U3UWR3</accession>
<gene>
    <name evidence="1" type="ORF">RVR_10526</name>
</gene>
<dbReference type="KEGG" id="arev:RVR_10526"/>
<dbReference type="AlphaFoldDB" id="A0A7U3UWR3"/>
<evidence type="ECO:0000313" key="2">
    <source>
        <dbReference type="Proteomes" id="UP000595703"/>
    </source>
</evidence>
<keyword evidence="2" id="KW-1185">Reference proteome</keyword>
<organism evidence="1 2">
    <name type="scientific">Actinacidiphila reveromycinica</name>
    <dbReference type="NCBI Taxonomy" id="659352"/>
    <lineage>
        <taxon>Bacteria</taxon>
        <taxon>Bacillati</taxon>
        <taxon>Actinomycetota</taxon>
        <taxon>Actinomycetes</taxon>
        <taxon>Kitasatosporales</taxon>
        <taxon>Streptomycetaceae</taxon>
        <taxon>Actinacidiphila</taxon>
    </lineage>
</organism>
<evidence type="ECO:0000313" key="1">
    <source>
        <dbReference type="EMBL" id="BBB00182.1"/>
    </source>
</evidence>
<reference evidence="1 2" key="4">
    <citation type="journal article" date="2020" name="Sci. Rep.">
        <title>beta-carboline chemical signals induce reveromycin production through a LuxR family regulator in Streptomyces sp. SN-593.</title>
        <authorList>
            <person name="Panthee S."/>
            <person name="Kito N."/>
            <person name="Hayashi T."/>
            <person name="Shimizu T."/>
            <person name="Ishikawa J."/>
            <person name="Hamamoto H."/>
            <person name="Osada H."/>
            <person name="Takahashi S."/>
        </authorList>
    </citation>
    <scope>NUCLEOTIDE SEQUENCE [LARGE SCALE GENOMIC DNA]</scope>
    <source>
        <strain evidence="1 2">SN-593</strain>
    </source>
</reference>
<reference evidence="1 2" key="1">
    <citation type="journal article" date="2010" name="J. Bacteriol.">
        <title>Biochemical characterization of a novel indole prenyltransferase from Streptomyces sp. SN-593.</title>
        <authorList>
            <person name="Takahashi S."/>
            <person name="Takagi H."/>
            <person name="Toyoda A."/>
            <person name="Uramoto M."/>
            <person name="Nogawa T."/>
            <person name="Ueki M."/>
            <person name="Sakaki Y."/>
            <person name="Osada H."/>
        </authorList>
    </citation>
    <scope>NUCLEOTIDE SEQUENCE [LARGE SCALE GENOMIC DNA]</scope>
    <source>
        <strain evidence="1 2">SN-593</strain>
    </source>
</reference>
<reference evidence="1 2" key="3">
    <citation type="journal article" date="2011" name="Nat. Chem. Biol.">
        <title>Reveromycin A biosynthesis uses RevG and RevJ for stereospecific spiroacetal formation.</title>
        <authorList>
            <person name="Takahashi S."/>
            <person name="Toyoda A."/>
            <person name="Sekiyama Y."/>
            <person name="Takagi H."/>
            <person name="Nogawa T."/>
            <person name="Uramoto M."/>
            <person name="Suzuki R."/>
            <person name="Koshino H."/>
            <person name="Kumano T."/>
            <person name="Panthee S."/>
            <person name="Dairi T."/>
            <person name="Ishikawa J."/>
            <person name="Ikeda H."/>
            <person name="Sakaki Y."/>
            <person name="Osada H."/>
        </authorList>
    </citation>
    <scope>NUCLEOTIDE SEQUENCE [LARGE SCALE GENOMIC DNA]</scope>
    <source>
        <strain evidence="1 2">SN-593</strain>
    </source>
</reference>
<reference evidence="1 2" key="2">
    <citation type="journal article" date="2011" name="J. Antibiot.">
        <title>Furaquinocins I and J: novel polyketide isoprenoid hybrid compounds from Streptomyces reveromyceticus SN-593.</title>
        <authorList>
            <person name="Panthee S."/>
            <person name="Takahashi S."/>
            <person name="Takagi H."/>
            <person name="Nogawa T."/>
            <person name="Oowada E."/>
            <person name="Uramoto M."/>
            <person name="Osada H."/>
        </authorList>
    </citation>
    <scope>NUCLEOTIDE SEQUENCE [LARGE SCALE GENOMIC DNA]</scope>
    <source>
        <strain evidence="1 2">SN-593</strain>
    </source>
</reference>
<dbReference type="Proteomes" id="UP000595703">
    <property type="component" value="Chromosome"/>
</dbReference>